<accession>A0A9N8YVR2</accession>
<evidence type="ECO:0000313" key="1">
    <source>
        <dbReference type="EMBL" id="CAG8455666.1"/>
    </source>
</evidence>
<dbReference type="Proteomes" id="UP000789759">
    <property type="component" value="Unassembled WGS sequence"/>
</dbReference>
<dbReference type="AlphaFoldDB" id="A0A9N8YVR2"/>
<organism evidence="1 2">
    <name type="scientific">Cetraspora pellucida</name>
    <dbReference type="NCBI Taxonomy" id="1433469"/>
    <lineage>
        <taxon>Eukaryota</taxon>
        <taxon>Fungi</taxon>
        <taxon>Fungi incertae sedis</taxon>
        <taxon>Mucoromycota</taxon>
        <taxon>Glomeromycotina</taxon>
        <taxon>Glomeromycetes</taxon>
        <taxon>Diversisporales</taxon>
        <taxon>Gigasporaceae</taxon>
        <taxon>Cetraspora</taxon>
    </lineage>
</organism>
<dbReference type="EMBL" id="CAJVQA010000097">
    <property type="protein sequence ID" value="CAG8455666.1"/>
    <property type="molecule type" value="Genomic_DNA"/>
</dbReference>
<name>A0A9N8YVR2_9GLOM</name>
<comment type="caution">
    <text evidence="1">The sequence shown here is derived from an EMBL/GenBank/DDBJ whole genome shotgun (WGS) entry which is preliminary data.</text>
</comment>
<sequence length="56" mass="6534">QNTDIKLAFSQEQTILLEKKMQKNNKFINTKTLSVKERNIDNFTENMISEETIADS</sequence>
<evidence type="ECO:0000313" key="2">
    <source>
        <dbReference type="Proteomes" id="UP000789759"/>
    </source>
</evidence>
<proteinExistence type="predicted"/>
<keyword evidence="2" id="KW-1185">Reference proteome</keyword>
<gene>
    <name evidence="1" type="ORF">CPELLU_LOCUS376</name>
</gene>
<feature type="non-terminal residue" evidence="1">
    <location>
        <position position="1"/>
    </location>
</feature>
<protein>
    <submittedName>
        <fullName evidence="1">23593_t:CDS:1</fullName>
    </submittedName>
</protein>
<reference evidence="1" key="1">
    <citation type="submission" date="2021-06" db="EMBL/GenBank/DDBJ databases">
        <authorList>
            <person name="Kallberg Y."/>
            <person name="Tangrot J."/>
            <person name="Rosling A."/>
        </authorList>
    </citation>
    <scope>NUCLEOTIDE SEQUENCE</scope>
    <source>
        <strain evidence="1">FL966</strain>
    </source>
</reference>